<evidence type="ECO:0000313" key="1">
    <source>
        <dbReference type="EMBL" id="CAG8461743.1"/>
    </source>
</evidence>
<reference evidence="1" key="1">
    <citation type="submission" date="2021-06" db="EMBL/GenBank/DDBJ databases">
        <authorList>
            <person name="Kallberg Y."/>
            <person name="Tangrot J."/>
            <person name="Rosling A."/>
        </authorList>
    </citation>
    <scope>NUCLEOTIDE SEQUENCE</scope>
    <source>
        <strain evidence="1">IN212</strain>
    </source>
</reference>
<dbReference type="AlphaFoldDB" id="A0A9N8VTD9"/>
<name>A0A9N8VTD9_9GLOM</name>
<protein>
    <submittedName>
        <fullName evidence="1">14958_t:CDS:1</fullName>
    </submittedName>
</protein>
<dbReference type="Pfam" id="PF25212">
    <property type="entry name" value="HVO_A0114"/>
    <property type="match status" value="1"/>
</dbReference>
<gene>
    <name evidence="1" type="ORF">RFULGI_LOCUS713</name>
</gene>
<proteinExistence type="predicted"/>
<dbReference type="EMBL" id="CAJVPZ010000345">
    <property type="protein sequence ID" value="CAG8461743.1"/>
    <property type="molecule type" value="Genomic_DNA"/>
</dbReference>
<accession>A0A9N8VTD9</accession>
<keyword evidence="2" id="KW-1185">Reference proteome</keyword>
<sequence>MKSDYLTWEKGTFLTEKGYLVRLEMKLMRISEIRIEFPEDNHRGKPIHLHIDGDKGKPVPWVSLEATRQFFFQQVYQRFVFIFQYDPQASPKRMFEHFKESIETGKKHIQPKNLLVSNNLEAIYRCLTPARLEIFTCLIEKKPNNLTELSQILKRDYANV</sequence>
<dbReference type="Proteomes" id="UP000789396">
    <property type="component" value="Unassembled WGS sequence"/>
</dbReference>
<dbReference type="OrthoDB" id="10453286at2759"/>
<comment type="caution">
    <text evidence="1">The sequence shown here is derived from an EMBL/GenBank/DDBJ whole genome shotgun (WGS) entry which is preliminary data.</text>
</comment>
<organism evidence="1 2">
    <name type="scientific">Racocetra fulgida</name>
    <dbReference type="NCBI Taxonomy" id="60492"/>
    <lineage>
        <taxon>Eukaryota</taxon>
        <taxon>Fungi</taxon>
        <taxon>Fungi incertae sedis</taxon>
        <taxon>Mucoromycota</taxon>
        <taxon>Glomeromycotina</taxon>
        <taxon>Glomeromycetes</taxon>
        <taxon>Diversisporales</taxon>
        <taxon>Gigasporaceae</taxon>
        <taxon>Racocetra</taxon>
    </lineage>
</organism>
<evidence type="ECO:0000313" key="2">
    <source>
        <dbReference type="Proteomes" id="UP000789396"/>
    </source>
</evidence>